<protein>
    <submittedName>
        <fullName evidence="1">Uncharacterized protein</fullName>
    </submittedName>
</protein>
<proteinExistence type="predicted"/>
<evidence type="ECO:0000313" key="2">
    <source>
        <dbReference type="Proteomes" id="UP000288805"/>
    </source>
</evidence>
<dbReference type="EMBL" id="QGNW01000052">
    <property type="protein sequence ID" value="RVX06250.1"/>
    <property type="molecule type" value="Genomic_DNA"/>
</dbReference>
<name>A0A438JBA8_VITVI</name>
<accession>A0A438JBA8</accession>
<sequence length="80" mass="8877">MLGCGKDNICPKGESRSKLQNFVYPAKLLYILNSDSKEGDLKVGEDSQRLLMGVEVEENVDMSPFVFILDILVGEKLEGI</sequence>
<organism evidence="1 2">
    <name type="scientific">Vitis vinifera</name>
    <name type="common">Grape</name>
    <dbReference type="NCBI Taxonomy" id="29760"/>
    <lineage>
        <taxon>Eukaryota</taxon>
        <taxon>Viridiplantae</taxon>
        <taxon>Streptophyta</taxon>
        <taxon>Embryophyta</taxon>
        <taxon>Tracheophyta</taxon>
        <taxon>Spermatophyta</taxon>
        <taxon>Magnoliopsida</taxon>
        <taxon>eudicotyledons</taxon>
        <taxon>Gunneridae</taxon>
        <taxon>Pentapetalae</taxon>
        <taxon>rosids</taxon>
        <taxon>Vitales</taxon>
        <taxon>Vitaceae</taxon>
        <taxon>Viteae</taxon>
        <taxon>Vitis</taxon>
    </lineage>
</organism>
<gene>
    <name evidence="1" type="ORF">CK203_027460</name>
</gene>
<comment type="caution">
    <text evidence="1">The sequence shown here is derived from an EMBL/GenBank/DDBJ whole genome shotgun (WGS) entry which is preliminary data.</text>
</comment>
<reference evidence="1 2" key="1">
    <citation type="journal article" date="2018" name="PLoS Genet.">
        <title>Population sequencing reveals clonal diversity and ancestral inbreeding in the grapevine cultivar Chardonnay.</title>
        <authorList>
            <person name="Roach M.J."/>
            <person name="Johnson D.L."/>
            <person name="Bohlmann J."/>
            <person name="van Vuuren H.J."/>
            <person name="Jones S.J."/>
            <person name="Pretorius I.S."/>
            <person name="Schmidt S.A."/>
            <person name="Borneman A.R."/>
        </authorList>
    </citation>
    <scope>NUCLEOTIDE SEQUENCE [LARGE SCALE GENOMIC DNA]</scope>
    <source>
        <strain evidence="2">cv. Chardonnay</strain>
        <tissue evidence="1">Leaf</tissue>
    </source>
</reference>
<evidence type="ECO:0000313" key="1">
    <source>
        <dbReference type="EMBL" id="RVX06250.1"/>
    </source>
</evidence>
<dbReference type="Proteomes" id="UP000288805">
    <property type="component" value="Unassembled WGS sequence"/>
</dbReference>
<dbReference type="AlphaFoldDB" id="A0A438JBA8"/>